<dbReference type="SUPFAM" id="SSF102405">
    <property type="entry name" value="MCP/YpsA-like"/>
    <property type="match status" value="1"/>
</dbReference>
<name>A0A8T9MYI6_9NEIS</name>
<dbReference type="Pfam" id="PF02481">
    <property type="entry name" value="DNA_processg_A"/>
    <property type="match status" value="1"/>
</dbReference>
<gene>
    <name evidence="3" type="ORF">LVJ77_03285</name>
</gene>
<dbReference type="Gene3D" id="3.40.50.450">
    <property type="match status" value="1"/>
</dbReference>
<reference evidence="3" key="2">
    <citation type="submission" date="2024-09" db="EMBL/GenBank/DDBJ databases">
        <authorList>
            <person name="Veyrier F.J."/>
        </authorList>
    </citation>
    <scope>NUCLEOTIDE SEQUENCE</scope>
    <source>
        <strain evidence="3">17694</strain>
    </source>
</reference>
<organism evidence="3 4">
    <name type="scientific">Conchiformibius kuhniae</name>
    <dbReference type="NCBI Taxonomy" id="211502"/>
    <lineage>
        <taxon>Bacteria</taxon>
        <taxon>Pseudomonadati</taxon>
        <taxon>Pseudomonadota</taxon>
        <taxon>Betaproteobacteria</taxon>
        <taxon>Neisseriales</taxon>
        <taxon>Neisseriaceae</taxon>
        <taxon>Conchiformibius</taxon>
    </lineage>
</organism>
<comment type="similarity">
    <text evidence="1">Belongs to the DprA/Smf family.</text>
</comment>
<dbReference type="EMBL" id="CP091521">
    <property type="protein sequence ID" value="UOP05252.2"/>
    <property type="molecule type" value="Genomic_DNA"/>
</dbReference>
<dbReference type="PANTHER" id="PTHR43022:SF1">
    <property type="entry name" value="PROTEIN SMF"/>
    <property type="match status" value="1"/>
</dbReference>
<dbReference type="PANTHER" id="PTHR43022">
    <property type="entry name" value="PROTEIN SMF"/>
    <property type="match status" value="1"/>
</dbReference>
<protein>
    <submittedName>
        <fullName evidence="3">DNA-processing protein DprA</fullName>
    </submittedName>
</protein>
<keyword evidence="4" id="KW-1185">Reference proteome</keyword>
<dbReference type="InterPro" id="IPR003488">
    <property type="entry name" value="DprA"/>
</dbReference>
<evidence type="ECO:0000313" key="4">
    <source>
        <dbReference type="Proteomes" id="UP000831534"/>
    </source>
</evidence>
<sequence>MFVSDNTKAILLLTDSLKNPRDENKVKLLTPKEYHQFAVYLHSIRKQPEDLLTSDLDNILKDYPKLERVRIHRLLDRGFLLSQTLDYWYTRNLWVVSRADKNYPRRFKSRLAENAPPVLYGCGDVGLLNRAGGLAIVGSRDIDDDLINYTMQVACLAAQAGCMVVSGGAKGADQAAMRGALDAGGVVCGVLADNLERAALNAENRLVLQEDRLVLVSACHPKSRFLVGNAMQRNKYIYALSDAGLVINSDFNKGGTWAGVVEQLDKYQNIPIYVRSTGMRTKGLDALLAKGASLWPNLGVNHFLDIFHLSSRQNVGNLELFS</sequence>
<dbReference type="GO" id="GO:0009294">
    <property type="term" value="P:DNA-mediated transformation"/>
    <property type="evidence" value="ECO:0007669"/>
    <property type="project" value="InterPro"/>
</dbReference>
<evidence type="ECO:0000259" key="2">
    <source>
        <dbReference type="Pfam" id="PF02481"/>
    </source>
</evidence>
<dbReference type="RefSeq" id="WP_051255493.1">
    <property type="nucleotide sequence ID" value="NZ_CP091521.1"/>
</dbReference>
<feature type="domain" description="Smf/DprA SLOG" evidence="2">
    <location>
        <begin position="95"/>
        <end position="295"/>
    </location>
</feature>
<proteinExistence type="inferred from homology"/>
<evidence type="ECO:0000256" key="1">
    <source>
        <dbReference type="ARBA" id="ARBA00006525"/>
    </source>
</evidence>
<dbReference type="Proteomes" id="UP000831534">
    <property type="component" value="Chromosome"/>
</dbReference>
<dbReference type="KEGG" id="ckh:LVJ77_03285"/>
<accession>A0A8T9MYI6</accession>
<dbReference type="InterPro" id="IPR057666">
    <property type="entry name" value="DrpA_SLOG"/>
</dbReference>
<dbReference type="AlphaFoldDB" id="A0A8T9MYI6"/>
<evidence type="ECO:0000313" key="3">
    <source>
        <dbReference type="EMBL" id="UOP05252.2"/>
    </source>
</evidence>
<reference evidence="3" key="1">
    <citation type="journal article" date="2022" name="Res Sq">
        <title>Evolution of multicellular longitudinally dividing oral cavity symbionts (Neisseriaceae).</title>
        <authorList>
            <person name="Nyongesa S."/>
            <person name="Weber P."/>
            <person name="Bernet E."/>
            <person name="Pullido F."/>
            <person name="Nieckarz M."/>
            <person name="Delaby M."/>
            <person name="Nieves C."/>
            <person name="Viehboeck T."/>
            <person name="Krause N."/>
            <person name="Rivera-Millot A."/>
            <person name="Nakamura A."/>
            <person name="Vischer N."/>
            <person name="VanNieuwenhze M."/>
            <person name="Brun Y."/>
            <person name="Cava F."/>
            <person name="Bulgheresi S."/>
            <person name="Veyrier F."/>
        </authorList>
    </citation>
    <scope>NUCLEOTIDE SEQUENCE</scope>
    <source>
        <strain evidence="3">17694</strain>
    </source>
</reference>